<evidence type="ECO:0000256" key="4">
    <source>
        <dbReference type="ARBA" id="ARBA00023055"/>
    </source>
</evidence>
<dbReference type="CDD" id="cd00829">
    <property type="entry name" value="SCP-x_thiolase"/>
    <property type="match status" value="1"/>
</dbReference>
<dbReference type="EC" id="2.3.1.176" evidence="1"/>
<proteinExistence type="predicted"/>
<keyword evidence="5" id="KW-0446">Lipid-binding</keyword>
<dbReference type="InterPro" id="IPR020613">
    <property type="entry name" value="Thiolase_CS"/>
</dbReference>
<keyword evidence="3 9" id="KW-0808">Transferase</keyword>
<dbReference type="Pfam" id="PF22691">
    <property type="entry name" value="Thiolase_C_1"/>
    <property type="match status" value="1"/>
</dbReference>
<keyword evidence="2" id="KW-0813">Transport</keyword>
<dbReference type="Gene3D" id="3.40.47.10">
    <property type="match status" value="1"/>
</dbReference>
<evidence type="ECO:0000256" key="6">
    <source>
        <dbReference type="ARBA" id="ARBA00032316"/>
    </source>
</evidence>
<gene>
    <name evidence="9" type="ORF">ACFFQ6_00615</name>
</gene>
<evidence type="ECO:0000256" key="3">
    <source>
        <dbReference type="ARBA" id="ARBA00022679"/>
    </source>
</evidence>
<evidence type="ECO:0000313" key="10">
    <source>
        <dbReference type="Proteomes" id="UP001589587"/>
    </source>
</evidence>
<dbReference type="RefSeq" id="WP_378373639.1">
    <property type="nucleotide sequence ID" value="NZ_JBHMAS010000002.1"/>
</dbReference>
<evidence type="ECO:0000313" key="9">
    <source>
        <dbReference type="EMBL" id="MFB9778168.1"/>
    </source>
</evidence>
<dbReference type="InterPro" id="IPR002155">
    <property type="entry name" value="Thiolase"/>
</dbReference>
<keyword evidence="10" id="KW-1185">Reference proteome</keyword>
<keyword evidence="4" id="KW-0445">Lipid transport</keyword>
<organism evidence="9 10">
    <name type="scientific">Rhodococcus baikonurensis</name>
    <dbReference type="NCBI Taxonomy" id="172041"/>
    <lineage>
        <taxon>Bacteria</taxon>
        <taxon>Bacillati</taxon>
        <taxon>Actinomycetota</taxon>
        <taxon>Actinomycetes</taxon>
        <taxon>Mycobacteriales</taxon>
        <taxon>Nocardiaceae</taxon>
        <taxon>Rhodococcus</taxon>
        <taxon>Rhodococcus erythropolis group</taxon>
    </lineage>
</organism>
<evidence type="ECO:0000256" key="2">
    <source>
        <dbReference type="ARBA" id="ARBA00022448"/>
    </source>
</evidence>
<dbReference type="PROSITE" id="PS00737">
    <property type="entry name" value="THIOLASE_2"/>
    <property type="match status" value="1"/>
</dbReference>
<dbReference type="GO" id="GO:0016746">
    <property type="term" value="F:acyltransferase activity"/>
    <property type="evidence" value="ECO:0007669"/>
    <property type="project" value="UniProtKB-KW"/>
</dbReference>
<dbReference type="Pfam" id="PF00108">
    <property type="entry name" value="Thiolase_N"/>
    <property type="match status" value="1"/>
</dbReference>
<dbReference type="PANTHER" id="PTHR42870">
    <property type="entry name" value="ACETYL-COA C-ACETYLTRANSFERASE"/>
    <property type="match status" value="1"/>
</dbReference>
<evidence type="ECO:0000256" key="1">
    <source>
        <dbReference type="ARBA" id="ARBA00012352"/>
    </source>
</evidence>
<reference evidence="9 10" key="1">
    <citation type="submission" date="2024-09" db="EMBL/GenBank/DDBJ databases">
        <authorList>
            <person name="Sun Q."/>
            <person name="Mori K."/>
        </authorList>
    </citation>
    <scope>NUCLEOTIDE SEQUENCE [LARGE SCALE GENOMIC DNA]</scope>
    <source>
        <strain evidence="9 10">JCM 11411</strain>
    </source>
</reference>
<feature type="domain" description="Thiolase C-terminal" evidence="8">
    <location>
        <begin position="278"/>
        <end position="394"/>
    </location>
</feature>
<sequence>MNDEVWIAGVGMTPFGIHRNTSVKQLVRSAIEDARADAGTPVGNFDAAVFGNVVQGLNEGQSSIAGQVALRELGIEGIPVYNVENACATGSSAFNLAVNLIRSGSADVTVAVGVEKMNIGDPTRTMANFVGGTDVHDPVSLQRTLHELGGDADGDGAGRRSVFMDIYAAMARAHMRNFGLTAHQIAAAAAKNHAHSVSNPRAHYRIAMSIDEVLAGRRLAEPLTVPMCAPITDGAAAVIVCNTAGLGRLAAQAPIRVLASVVGTGTDRPLDDYERHITRRLSARAYEEAGVGPRDISVAEVHDATAFAEILQSEMLGFAALGEGGALAERGETTIGGRIPLNPSGGLMSKGHPLGATGIGQIFELVEQLRGRAGDRQVDGARMALAENGGGFHRGEEAVAVVTILGI</sequence>
<comment type="caution">
    <text evidence="9">The sequence shown here is derived from an EMBL/GenBank/DDBJ whole genome shotgun (WGS) entry which is preliminary data.</text>
</comment>
<dbReference type="PIRSF" id="PIRSF000429">
    <property type="entry name" value="Ac-CoA_Ac_transf"/>
    <property type="match status" value="1"/>
</dbReference>
<protein>
    <recommendedName>
        <fullName evidence="1">propanoyl-CoA C-acyltransferase</fullName>
        <ecNumber evidence="1">2.3.1.176</ecNumber>
    </recommendedName>
    <alternativeName>
        <fullName evidence="6">Propanoyl-CoA C-acyltransferase</fullName>
    </alternativeName>
</protein>
<dbReference type="SUPFAM" id="SSF53901">
    <property type="entry name" value="Thiolase-like"/>
    <property type="match status" value="2"/>
</dbReference>
<evidence type="ECO:0000259" key="8">
    <source>
        <dbReference type="Pfam" id="PF22691"/>
    </source>
</evidence>
<dbReference type="InterPro" id="IPR016039">
    <property type="entry name" value="Thiolase-like"/>
</dbReference>
<dbReference type="InterPro" id="IPR020616">
    <property type="entry name" value="Thiolase_N"/>
</dbReference>
<keyword evidence="9" id="KW-0012">Acyltransferase</keyword>
<evidence type="ECO:0000256" key="5">
    <source>
        <dbReference type="ARBA" id="ARBA00023121"/>
    </source>
</evidence>
<dbReference type="PANTHER" id="PTHR42870:SF1">
    <property type="entry name" value="NON-SPECIFIC LIPID-TRANSFER PROTEIN-LIKE 2"/>
    <property type="match status" value="1"/>
</dbReference>
<dbReference type="InterPro" id="IPR055140">
    <property type="entry name" value="Thiolase_C_2"/>
</dbReference>
<dbReference type="EMBL" id="JBHMAS010000002">
    <property type="protein sequence ID" value="MFB9778168.1"/>
    <property type="molecule type" value="Genomic_DNA"/>
</dbReference>
<evidence type="ECO:0000259" key="7">
    <source>
        <dbReference type="Pfam" id="PF00108"/>
    </source>
</evidence>
<dbReference type="Proteomes" id="UP001589587">
    <property type="component" value="Unassembled WGS sequence"/>
</dbReference>
<feature type="domain" description="Thiolase N-terminal" evidence="7">
    <location>
        <begin position="5"/>
        <end position="242"/>
    </location>
</feature>
<name>A0ABV5X6V7_9NOCA</name>
<accession>A0ABV5X6V7</accession>